<accession>A0AA40LHE6</accession>
<feature type="domain" description="DDE-1" evidence="2">
    <location>
        <begin position="125"/>
        <end position="183"/>
    </location>
</feature>
<dbReference type="InterPro" id="IPR004875">
    <property type="entry name" value="DDE_SF_endonuclease_dom"/>
</dbReference>
<name>A0AA40LHE6_CNENI</name>
<feature type="region of interest" description="Disordered" evidence="1">
    <location>
        <begin position="1"/>
        <end position="72"/>
    </location>
</feature>
<dbReference type="AlphaFoldDB" id="A0AA40LHE6"/>
<evidence type="ECO:0000259" key="2">
    <source>
        <dbReference type="Pfam" id="PF03184"/>
    </source>
</evidence>
<dbReference type="Proteomes" id="UP001177744">
    <property type="component" value="Unassembled WGS sequence"/>
</dbReference>
<sequence length="189" mass="21295">MPGSKRRRGVGECGTHSTHAHCGPRDESAAKQDRQWRQKHPAGRINVLHGPHFEDPCLKPKTNPEQGPNSSVLSRLREMKKIQKKCLKPAEVRKEARNIKVQGEAPSADIKAAAKKSMPVFRAFKDRLTLFLGVNATNDFQLRPVLIFHTKNSGALKNNAKSILPLLYKWNNKAWMAAHLFSTFTLIKE</sequence>
<keyword evidence="4" id="KW-1185">Reference proteome</keyword>
<dbReference type="Pfam" id="PF03184">
    <property type="entry name" value="DDE_1"/>
    <property type="match status" value="1"/>
</dbReference>
<protein>
    <recommendedName>
        <fullName evidence="2">DDE-1 domain-containing protein</fullName>
    </recommendedName>
</protein>
<comment type="caution">
    <text evidence="3">The sequence shown here is derived from an EMBL/GenBank/DDBJ whole genome shotgun (WGS) entry which is preliminary data.</text>
</comment>
<feature type="compositionally biased region" description="Basic and acidic residues" evidence="1">
    <location>
        <begin position="23"/>
        <end position="36"/>
    </location>
</feature>
<reference evidence="3" key="1">
    <citation type="submission" date="2023-06" db="EMBL/GenBank/DDBJ databases">
        <title>Reference genome for the Northern bat (Eptesicus nilssonii), a most northern bat species.</title>
        <authorList>
            <person name="Laine V.N."/>
            <person name="Pulliainen A.T."/>
            <person name="Lilley T.M."/>
        </authorList>
    </citation>
    <scope>NUCLEOTIDE SEQUENCE</scope>
    <source>
        <strain evidence="3">BLF_Eptnil</strain>
        <tissue evidence="3">Kidney</tissue>
    </source>
</reference>
<evidence type="ECO:0000256" key="1">
    <source>
        <dbReference type="SAM" id="MobiDB-lite"/>
    </source>
</evidence>
<dbReference type="EMBL" id="JAULJE010000016">
    <property type="protein sequence ID" value="KAK1333706.1"/>
    <property type="molecule type" value="Genomic_DNA"/>
</dbReference>
<proteinExistence type="predicted"/>
<evidence type="ECO:0000313" key="3">
    <source>
        <dbReference type="EMBL" id="KAK1333706.1"/>
    </source>
</evidence>
<evidence type="ECO:0000313" key="4">
    <source>
        <dbReference type="Proteomes" id="UP001177744"/>
    </source>
</evidence>
<gene>
    <name evidence="3" type="ORF">QTO34_006092</name>
</gene>
<dbReference type="GO" id="GO:0003676">
    <property type="term" value="F:nucleic acid binding"/>
    <property type="evidence" value="ECO:0007669"/>
    <property type="project" value="InterPro"/>
</dbReference>
<feature type="compositionally biased region" description="Polar residues" evidence="1">
    <location>
        <begin position="63"/>
        <end position="72"/>
    </location>
</feature>
<organism evidence="3 4">
    <name type="scientific">Cnephaeus nilssonii</name>
    <name type="common">Northern bat</name>
    <name type="synonym">Eptesicus nilssonii</name>
    <dbReference type="NCBI Taxonomy" id="3371016"/>
    <lineage>
        <taxon>Eukaryota</taxon>
        <taxon>Metazoa</taxon>
        <taxon>Chordata</taxon>
        <taxon>Craniata</taxon>
        <taxon>Vertebrata</taxon>
        <taxon>Euteleostomi</taxon>
        <taxon>Mammalia</taxon>
        <taxon>Eutheria</taxon>
        <taxon>Laurasiatheria</taxon>
        <taxon>Chiroptera</taxon>
        <taxon>Yangochiroptera</taxon>
        <taxon>Vespertilionidae</taxon>
        <taxon>Cnephaeus</taxon>
    </lineage>
</organism>